<reference evidence="3 5" key="1">
    <citation type="submission" date="2019-04" db="EMBL/GenBank/DDBJ databases">
        <title>Complete genome sequence of Agrobacterium larrymoorei CFBP5473.</title>
        <authorList>
            <person name="Haryono M."/>
            <person name="Chou L."/>
            <person name="Lin Y.-C."/>
            <person name="Lai E.-M."/>
            <person name="Kuo C.-H."/>
        </authorList>
    </citation>
    <scope>NUCLEOTIDE SEQUENCE [LARGE SCALE GENOMIC DNA]</scope>
    <source>
        <strain evidence="3 5">CFBP5473</strain>
    </source>
</reference>
<evidence type="ECO:0000313" key="3">
    <source>
        <dbReference type="EMBL" id="QCI98147.1"/>
    </source>
</evidence>
<feature type="signal peptide" evidence="2">
    <location>
        <begin position="1"/>
        <end position="25"/>
    </location>
</feature>
<dbReference type="RefSeq" id="WP_027675819.1">
    <property type="nucleotide sequence ID" value="NZ_CP039691.1"/>
</dbReference>
<dbReference type="OrthoDB" id="8420575at2"/>
<accession>A0A4D7DR11</accession>
<dbReference type="Proteomes" id="UP000826513">
    <property type="component" value="Chromosome 1"/>
</dbReference>
<proteinExistence type="predicted"/>
<evidence type="ECO:0008006" key="7">
    <source>
        <dbReference type="Google" id="ProtNLM"/>
    </source>
</evidence>
<evidence type="ECO:0000256" key="1">
    <source>
        <dbReference type="SAM" id="MobiDB-lite"/>
    </source>
</evidence>
<evidence type="ECO:0000313" key="4">
    <source>
        <dbReference type="EMBL" id="QYA06400.1"/>
    </source>
</evidence>
<reference evidence="4 6" key="2">
    <citation type="submission" date="2021-03" db="EMBL/GenBank/DDBJ databases">
        <title>Rapid diversification of plasmids in a genus of pathogenic and nitrogen fixing bacteria.</title>
        <authorList>
            <person name="Weisberg A.J."/>
            <person name="Miller M."/>
            <person name="Ream W."/>
            <person name="Grunwald N.J."/>
            <person name="Chang J.H."/>
        </authorList>
    </citation>
    <scope>NUCLEOTIDE SEQUENCE [LARGE SCALE GENOMIC DNA]</scope>
    <source>
        <strain evidence="4 6">AF3.44</strain>
    </source>
</reference>
<dbReference type="AlphaFoldDB" id="A0A4D7DR11"/>
<dbReference type="STRING" id="1367849.GCA_000518585_03098"/>
<sequence>MGKHSGSVRTASVLSVCGLLLPLIAACTTPKPVVAPEHMERPKAQIVGPQPVSSAPAQKRDTGTFPTFAKPMTAAMPQMEENEATTMEQNLTALGAARRRGQITEAEYKRRVAELKALSEQQKPVATPTASQ</sequence>
<keyword evidence="6" id="KW-1185">Reference proteome</keyword>
<feature type="region of interest" description="Disordered" evidence="1">
    <location>
        <begin position="42"/>
        <end position="64"/>
    </location>
</feature>
<keyword evidence="2" id="KW-0732">Signal</keyword>
<evidence type="ECO:0000313" key="5">
    <source>
        <dbReference type="Proteomes" id="UP000298545"/>
    </source>
</evidence>
<dbReference type="EMBL" id="CP072167">
    <property type="protein sequence ID" value="QYA06400.1"/>
    <property type="molecule type" value="Genomic_DNA"/>
</dbReference>
<dbReference type="EMBL" id="CP039691">
    <property type="protein sequence ID" value="QCI98147.1"/>
    <property type="molecule type" value="Genomic_DNA"/>
</dbReference>
<name>A0A4D7DR11_9HYPH</name>
<dbReference type="PROSITE" id="PS51257">
    <property type="entry name" value="PROKAR_LIPOPROTEIN"/>
    <property type="match status" value="1"/>
</dbReference>
<organism evidence="3 5">
    <name type="scientific">Agrobacterium larrymoorei</name>
    <dbReference type="NCBI Taxonomy" id="160699"/>
    <lineage>
        <taxon>Bacteria</taxon>
        <taxon>Pseudomonadati</taxon>
        <taxon>Pseudomonadota</taxon>
        <taxon>Alphaproteobacteria</taxon>
        <taxon>Hyphomicrobiales</taxon>
        <taxon>Rhizobiaceae</taxon>
        <taxon>Rhizobium/Agrobacterium group</taxon>
        <taxon>Agrobacterium</taxon>
    </lineage>
</organism>
<evidence type="ECO:0000256" key="2">
    <source>
        <dbReference type="SAM" id="SignalP"/>
    </source>
</evidence>
<feature type="chain" id="PRO_5044606293" description="SHOCT domain-containing protein" evidence="2">
    <location>
        <begin position="26"/>
        <end position="132"/>
    </location>
</feature>
<gene>
    <name evidence="3" type="ORF">CFBP5473_09645</name>
    <name evidence="4" type="ORF">J5285_10065</name>
</gene>
<dbReference type="KEGG" id="alf:CFBP5473_09645"/>
<dbReference type="Proteomes" id="UP000298545">
    <property type="component" value="Chromosome circular"/>
</dbReference>
<protein>
    <recommendedName>
        <fullName evidence="7">SHOCT domain-containing protein</fullName>
    </recommendedName>
</protein>
<evidence type="ECO:0000313" key="6">
    <source>
        <dbReference type="Proteomes" id="UP000826513"/>
    </source>
</evidence>